<dbReference type="NCBIfam" id="TIGR01326">
    <property type="entry name" value="OAH_OAS_sulfhy"/>
    <property type="match status" value="1"/>
</dbReference>
<evidence type="ECO:0000256" key="5">
    <source>
        <dbReference type="PIRSR" id="PIRSR001434-2"/>
    </source>
</evidence>
<feature type="modified residue" description="N6-(pyridoxal phosphate)lysine" evidence="5">
    <location>
        <position position="217"/>
    </location>
</feature>
<evidence type="ECO:0000256" key="3">
    <source>
        <dbReference type="ARBA" id="ARBA00022679"/>
    </source>
</evidence>
<dbReference type="PANTHER" id="PTHR43797:SF2">
    <property type="entry name" value="HOMOCYSTEINE_CYSTEINE SYNTHASE"/>
    <property type="match status" value="1"/>
</dbReference>
<dbReference type="AlphaFoldDB" id="A0A8J3TAX2"/>
<dbReference type="GO" id="GO:0004124">
    <property type="term" value="F:cysteine synthase activity"/>
    <property type="evidence" value="ECO:0007669"/>
    <property type="project" value="TreeGrafter"/>
</dbReference>
<dbReference type="PROSITE" id="PS00868">
    <property type="entry name" value="CYS_MET_METAB_PP"/>
    <property type="match status" value="1"/>
</dbReference>
<evidence type="ECO:0000313" key="8">
    <source>
        <dbReference type="EMBL" id="GII04069.1"/>
    </source>
</evidence>
<dbReference type="Gene3D" id="3.40.640.10">
    <property type="entry name" value="Type I PLP-dependent aspartate aminotransferase-like (Major domain)"/>
    <property type="match status" value="1"/>
</dbReference>
<dbReference type="InterPro" id="IPR015421">
    <property type="entry name" value="PyrdxlP-dep_Trfase_major"/>
</dbReference>
<feature type="region of interest" description="Disordered" evidence="7">
    <location>
        <begin position="438"/>
        <end position="461"/>
    </location>
</feature>
<dbReference type="CDD" id="cd00614">
    <property type="entry name" value="CGS_like"/>
    <property type="match status" value="1"/>
</dbReference>
<feature type="compositionally biased region" description="Low complexity" evidence="7">
    <location>
        <begin position="438"/>
        <end position="452"/>
    </location>
</feature>
<dbReference type="GO" id="GO:0030170">
    <property type="term" value="F:pyridoxal phosphate binding"/>
    <property type="evidence" value="ECO:0007669"/>
    <property type="project" value="InterPro"/>
</dbReference>
<dbReference type="InterPro" id="IPR054542">
    <property type="entry name" value="Cys_met_metab_PP"/>
</dbReference>
<evidence type="ECO:0000256" key="6">
    <source>
        <dbReference type="RuleBase" id="RU362118"/>
    </source>
</evidence>
<dbReference type="GO" id="GO:0006535">
    <property type="term" value="P:cysteine biosynthetic process from serine"/>
    <property type="evidence" value="ECO:0007669"/>
    <property type="project" value="TreeGrafter"/>
</dbReference>
<dbReference type="InterPro" id="IPR000277">
    <property type="entry name" value="Cys/Met-Metab_PyrdxlP-dep_enz"/>
</dbReference>
<organism evidence="8 9">
    <name type="scientific">Planobispora takensis</name>
    <dbReference type="NCBI Taxonomy" id="1367882"/>
    <lineage>
        <taxon>Bacteria</taxon>
        <taxon>Bacillati</taxon>
        <taxon>Actinomycetota</taxon>
        <taxon>Actinomycetes</taxon>
        <taxon>Streptosporangiales</taxon>
        <taxon>Streptosporangiaceae</taxon>
        <taxon>Planobispora</taxon>
    </lineage>
</organism>
<accession>A0A8J3TAX2</accession>
<proteinExistence type="inferred from homology"/>
<comment type="similarity">
    <text evidence="2 6">Belongs to the trans-sulfuration enzymes family.</text>
</comment>
<evidence type="ECO:0000256" key="7">
    <source>
        <dbReference type="SAM" id="MobiDB-lite"/>
    </source>
</evidence>
<name>A0A8J3TAX2_9ACTN</name>
<dbReference type="RefSeq" id="WP_239131337.1">
    <property type="nucleotide sequence ID" value="NZ_BOOK01000046.1"/>
</dbReference>
<evidence type="ECO:0000256" key="2">
    <source>
        <dbReference type="ARBA" id="ARBA00009077"/>
    </source>
</evidence>
<dbReference type="GO" id="GO:0003961">
    <property type="term" value="F:O-acetylhomoserine aminocarboxypropyltransferase activity"/>
    <property type="evidence" value="ECO:0007669"/>
    <property type="project" value="TreeGrafter"/>
</dbReference>
<dbReference type="PANTHER" id="PTHR43797">
    <property type="entry name" value="HOMOCYSTEINE/CYSTEINE SYNTHASE"/>
    <property type="match status" value="1"/>
</dbReference>
<evidence type="ECO:0000256" key="1">
    <source>
        <dbReference type="ARBA" id="ARBA00001933"/>
    </source>
</evidence>
<dbReference type="GO" id="GO:0005737">
    <property type="term" value="C:cytoplasm"/>
    <property type="evidence" value="ECO:0007669"/>
    <property type="project" value="TreeGrafter"/>
</dbReference>
<dbReference type="Proteomes" id="UP000634476">
    <property type="component" value="Unassembled WGS sequence"/>
</dbReference>
<evidence type="ECO:0008006" key="10">
    <source>
        <dbReference type="Google" id="ProtNLM"/>
    </source>
</evidence>
<reference evidence="8" key="1">
    <citation type="submission" date="2021-01" db="EMBL/GenBank/DDBJ databases">
        <title>Whole genome shotgun sequence of Planobispora takensis NBRC 109077.</title>
        <authorList>
            <person name="Komaki H."/>
            <person name="Tamura T."/>
        </authorList>
    </citation>
    <scope>NUCLEOTIDE SEQUENCE</scope>
    <source>
        <strain evidence="8">NBRC 109077</strain>
    </source>
</reference>
<keyword evidence="3" id="KW-0808">Transferase</keyword>
<evidence type="ECO:0000256" key="4">
    <source>
        <dbReference type="ARBA" id="ARBA00022898"/>
    </source>
</evidence>
<comment type="caution">
    <text evidence="8">The sequence shown here is derived from an EMBL/GenBank/DDBJ whole genome shotgun (WGS) entry which is preliminary data.</text>
</comment>
<evidence type="ECO:0000313" key="9">
    <source>
        <dbReference type="Proteomes" id="UP000634476"/>
    </source>
</evidence>
<keyword evidence="9" id="KW-1185">Reference proteome</keyword>
<keyword evidence="4 5" id="KW-0663">Pyridoxal phosphate</keyword>
<dbReference type="FunFam" id="3.40.640.10:FF:000035">
    <property type="entry name" value="O-succinylhomoserine sulfhydrylase"/>
    <property type="match status" value="1"/>
</dbReference>
<dbReference type="PIRSF" id="PIRSF001434">
    <property type="entry name" value="CGS"/>
    <property type="match status" value="1"/>
</dbReference>
<dbReference type="InterPro" id="IPR015422">
    <property type="entry name" value="PyrdxlP-dep_Trfase_small"/>
</dbReference>
<comment type="cofactor">
    <cofactor evidence="1 6">
        <name>pyridoxal 5'-phosphate</name>
        <dbReference type="ChEBI" id="CHEBI:597326"/>
    </cofactor>
</comment>
<dbReference type="GO" id="GO:0019346">
    <property type="term" value="P:transsulfuration"/>
    <property type="evidence" value="ECO:0007669"/>
    <property type="project" value="InterPro"/>
</dbReference>
<dbReference type="Gene3D" id="3.90.1150.10">
    <property type="entry name" value="Aspartate Aminotransferase, domain 1"/>
    <property type="match status" value="1"/>
</dbReference>
<dbReference type="GO" id="GO:0071269">
    <property type="term" value="P:L-homocysteine biosynthetic process"/>
    <property type="evidence" value="ECO:0007669"/>
    <property type="project" value="TreeGrafter"/>
</dbReference>
<sequence length="461" mass="49056">MTDKLSRAEQAREFGFETRQLHAGQRPDPNTGARAVPIFQTTSYVFEDPESAAAYFNLQEYGNTYSRIMNPTVAVFEERVANLEGGAGAVAFASGIAAQAAALFTLLQPGDHVVSSSALYGGTVNQLKHLLRKMSVELTWVDPDDPGAWREAVRPNTKAFFGETIGNPSGNVLDIETVAAIAHEHELPLIVDNTFATPYLCRPIEWGADIVIHSATKFIGGHGTSIGGVVVEAGTFDWSNGRFPVVADASPAYHGLRFHETFGMYGYLMKLRAETLRDLGGALSPFNAFLFLQGLETLSLRMDRHVENARAVAAFLDSHELASNVTYPGLPGNKYRPLVDKYLPRGAGAVFSFDCAGGRAGGQGLIGGLTLWSHLANVGDAKSLVIHPASTTHRQLGDEELRAAGVGPGTVRLSVGTESVEDLIWDLEQGFARVAATTGAASDAPSGAPSAAKGGEKVETA</sequence>
<dbReference type="InterPro" id="IPR015424">
    <property type="entry name" value="PyrdxlP-dep_Trfase"/>
</dbReference>
<protein>
    <recommendedName>
        <fullName evidence="10">O-acetylhomoserine aminocarboxypropyltransferase</fullName>
    </recommendedName>
</protein>
<dbReference type="Pfam" id="PF01053">
    <property type="entry name" value="Cys_Met_Meta_PP"/>
    <property type="match status" value="1"/>
</dbReference>
<gene>
    <name evidence="8" type="ORF">Pta02_60770</name>
</gene>
<dbReference type="SUPFAM" id="SSF53383">
    <property type="entry name" value="PLP-dependent transferases"/>
    <property type="match status" value="1"/>
</dbReference>
<dbReference type="EMBL" id="BOOK01000046">
    <property type="protein sequence ID" value="GII04069.1"/>
    <property type="molecule type" value="Genomic_DNA"/>
</dbReference>
<dbReference type="InterPro" id="IPR006235">
    <property type="entry name" value="OAc-hSer/O-AcSer_sulfhydrylase"/>
</dbReference>